<dbReference type="InterPro" id="IPR011576">
    <property type="entry name" value="Pyridox_Oxase_N"/>
</dbReference>
<dbReference type="AlphaFoldDB" id="A0A1M7BC07"/>
<dbReference type="Proteomes" id="UP000184191">
    <property type="component" value="Unassembled WGS sequence"/>
</dbReference>
<proteinExistence type="predicted"/>
<dbReference type="Pfam" id="PF01243">
    <property type="entry name" value="PNPOx_N"/>
    <property type="match status" value="1"/>
</dbReference>
<evidence type="ECO:0000313" key="3">
    <source>
        <dbReference type="Proteomes" id="UP000184191"/>
    </source>
</evidence>
<name>A0A1M7BC07_9RHOB</name>
<dbReference type="Gene3D" id="2.30.110.10">
    <property type="entry name" value="Electron Transport, Fmn-binding Protein, Chain A"/>
    <property type="match status" value="1"/>
</dbReference>
<dbReference type="PANTHER" id="PTHR42815">
    <property type="entry name" value="FAD-BINDING, PUTATIVE (AFU_ORTHOLOGUE AFUA_6G07600)-RELATED"/>
    <property type="match status" value="1"/>
</dbReference>
<dbReference type="EMBL" id="FRBN01000017">
    <property type="protein sequence ID" value="SHL52565.1"/>
    <property type="molecule type" value="Genomic_DNA"/>
</dbReference>
<protein>
    <recommendedName>
        <fullName evidence="1">Pyridoxamine 5'-phosphate oxidase N-terminal domain-containing protein</fullName>
    </recommendedName>
</protein>
<accession>A0A1M7BC07</accession>
<dbReference type="STRING" id="1054996.SAMN05444414_11755"/>
<evidence type="ECO:0000313" key="2">
    <source>
        <dbReference type="EMBL" id="SHL52565.1"/>
    </source>
</evidence>
<dbReference type="OrthoDB" id="9790331at2"/>
<evidence type="ECO:0000259" key="1">
    <source>
        <dbReference type="Pfam" id="PF01243"/>
    </source>
</evidence>
<gene>
    <name evidence="2" type="ORF">SAMN05444414_11755</name>
</gene>
<organism evidence="2 3">
    <name type="scientific">Roseovarius marisflavi</name>
    <dbReference type="NCBI Taxonomy" id="1054996"/>
    <lineage>
        <taxon>Bacteria</taxon>
        <taxon>Pseudomonadati</taxon>
        <taxon>Pseudomonadota</taxon>
        <taxon>Alphaproteobacteria</taxon>
        <taxon>Rhodobacterales</taxon>
        <taxon>Roseobacteraceae</taxon>
        <taxon>Roseovarius</taxon>
    </lineage>
</organism>
<dbReference type="PANTHER" id="PTHR42815:SF2">
    <property type="entry name" value="FAD-BINDING, PUTATIVE (AFU_ORTHOLOGUE AFUA_6G07600)-RELATED"/>
    <property type="match status" value="1"/>
</dbReference>
<dbReference type="SUPFAM" id="SSF50475">
    <property type="entry name" value="FMN-binding split barrel"/>
    <property type="match status" value="1"/>
</dbReference>
<dbReference type="InterPro" id="IPR012349">
    <property type="entry name" value="Split_barrel_FMN-bd"/>
</dbReference>
<keyword evidence="3" id="KW-1185">Reference proteome</keyword>
<dbReference type="RefSeq" id="WP_073199068.1">
    <property type="nucleotide sequence ID" value="NZ_FRBN01000017.1"/>
</dbReference>
<sequence length="209" mass="22950">MPRAFAEIAFTPNVRAAQARHGSAAGYEKFLSPDVSGGAALGPDEAAFIEARDGFYQASVSETGWPYVQFRGGPKGFLRVLDARTIGYADYRGNRQYVSLGNLAGDSRIALILMDYPNRRRIKIWGRARVVEGEAAAEILPALHDPDYVGRPERAILITVEAFDWNCPAHIPQRLTEAELEPYLAQLRAQISDLTTENARLSDLLGTAS</sequence>
<feature type="domain" description="Pyridoxamine 5'-phosphate oxidase N-terminal" evidence="1">
    <location>
        <begin position="46"/>
        <end position="140"/>
    </location>
</feature>
<reference evidence="3" key="1">
    <citation type="submission" date="2016-11" db="EMBL/GenBank/DDBJ databases">
        <authorList>
            <person name="Varghese N."/>
            <person name="Submissions S."/>
        </authorList>
    </citation>
    <scope>NUCLEOTIDE SEQUENCE [LARGE SCALE GENOMIC DNA]</scope>
    <source>
        <strain evidence="3">DSM 29327</strain>
    </source>
</reference>